<gene>
    <name evidence="3" type="ORF">H9627_00725</name>
</gene>
<reference evidence="3 4" key="1">
    <citation type="submission" date="2020-08" db="EMBL/GenBank/DDBJ databases">
        <title>A Genomic Blueprint of the Chicken Gut Microbiome.</title>
        <authorList>
            <person name="Gilroy R."/>
            <person name="Ravi A."/>
            <person name="Getino M."/>
            <person name="Pursley I."/>
            <person name="Horton D.L."/>
            <person name="Alikhan N.-F."/>
            <person name="Baker D."/>
            <person name="Gharbi K."/>
            <person name="Hall N."/>
            <person name="Watson M."/>
            <person name="Adriaenssens E.M."/>
            <person name="Foster-Nyarko E."/>
            <person name="Jarju S."/>
            <person name="Secka A."/>
            <person name="Antonio M."/>
            <person name="Oren A."/>
            <person name="Chaudhuri R."/>
            <person name="La Ragione R.M."/>
            <person name="Hildebrand F."/>
            <person name="Pallen M.J."/>
        </authorList>
    </citation>
    <scope>NUCLEOTIDE SEQUENCE [LARGE SCALE GENOMIC DNA]</scope>
    <source>
        <strain evidence="3 4">Sa1YVA5</strain>
    </source>
</reference>
<dbReference type="InterPro" id="IPR029058">
    <property type="entry name" value="AB_hydrolase_fold"/>
</dbReference>
<evidence type="ECO:0000256" key="2">
    <source>
        <dbReference type="SAM" id="Phobius"/>
    </source>
</evidence>
<dbReference type="SUPFAM" id="SSF53474">
    <property type="entry name" value="alpha/beta-Hydrolases"/>
    <property type="match status" value="1"/>
</dbReference>
<sequence>MAEEPSLLFLHGVGTGDLDNKWQTHLSAALVHAGFPPLDGVETSAPKYSDLLQGTDEDLKVPKITISDWSSKEAKSQRRAFEHRIAAMEYRLRHHAEGNGGVIADTVVDLALGNPYFTQAQNYLSTPNVRASVLTRVLDNIPQSGPIVIVGHSLGSVIAVDLLRRLPEAVRVMGLVTIGSPLANGHFQVDKLTDVLQEPPRNLEWWVNFWSNTDPVAALRGVSSAFPWMLDVRVKTPLLPTQAHYAEQYLADDLVAKAVGFGLFGSRSKDLVAADKGIDIALDGVEIMAIVALRYAHLIKRQLKGDQLSRYSGALRRVQVALIEDIKVRKRAQNRPIPEQIMALGFDFTNPDAEAPEPRPGHHFSGEDAVATVIALAAENLIRPYEISVKDDVRRTALKELTAEMGLGSHYGDKVFTALDAAAKVLSPVSRKTQLLKWGSLGAGAVAIVAATGGLALAAAPGLAGAAVITSALASFGPGGMIGGLLTAGTLVSAGGGGIAVGMMSPGTSAESMEAVVHYQLAVVILRKLKGYEQDPTIWMDLTLAERKLRRELERVDEFSDEQAPSVTELKRKLISVERTLTYLTDNGLKPAGPAEGSGEPQSSWLKMSPPKLLRK</sequence>
<protein>
    <submittedName>
        <fullName evidence="3">Alpha/beta hydrolase</fullName>
    </submittedName>
</protein>
<keyword evidence="2" id="KW-1133">Transmembrane helix</keyword>
<dbReference type="Proteomes" id="UP000650224">
    <property type="component" value="Unassembled WGS sequence"/>
</dbReference>
<comment type="caution">
    <text evidence="3">The sequence shown here is derived from an EMBL/GenBank/DDBJ whole genome shotgun (WGS) entry which is preliminary data.</text>
</comment>
<keyword evidence="3" id="KW-0378">Hydrolase</keyword>
<keyword evidence="2" id="KW-0812">Transmembrane</keyword>
<evidence type="ECO:0000313" key="4">
    <source>
        <dbReference type="Proteomes" id="UP000650224"/>
    </source>
</evidence>
<dbReference type="Gene3D" id="3.40.50.1820">
    <property type="entry name" value="alpha/beta hydrolase"/>
    <property type="match status" value="1"/>
</dbReference>
<dbReference type="AlphaFoldDB" id="A0A8I0L9Q3"/>
<evidence type="ECO:0000313" key="3">
    <source>
        <dbReference type="EMBL" id="MBD8028862.1"/>
    </source>
</evidence>
<feature type="transmembrane region" description="Helical" evidence="2">
    <location>
        <begin position="481"/>
        <end position="503"/>
    </location>
</feature>
<proteinExistence type="predicted"/>
<evidence type="ECO:0000256" key="1">
    <source>
        <dbReference type="SAM" id="MobiDB-lite"/>
    </source>
</evidence>
<accession>A0A8I0L9Q3</accession>
<feature type="region of interest" description="Disordered" evidence="1">
    <location>
        <begin position="586"/>
        <end position="616"/>
    </location>
</feature>
<organism evidence="3 4">
    <name type="scientific">Corynebacterium gallinarum</name>
    <dbReference type="NCBI Taxonomy" id="2762214"/>
    <lineage>
        <taxon>Bacteria</taxon>
        <taxon>Bacillati</taxon>
        <taxon>Actinomycetota</taxon>
        <taxon>Actinomycetes</taxon>
        <taxon>Mycobacteriales</taxon>
        <taxon>Corynebacteriaceae</taxon>
        <taxon>Corynebacterium</taxon>
    </lineage>
</organism>
<keyword evidence="4" id="KW-1185">Reference proteome</keyword>
<feature type="transmembrane region" description="Helical" evidence="2">
    <location>
        <begin position="441"/>
        <end position="469"/>
    </location>
</feature>
<dbReference type="EMBL" id="JACSPR010000001">
    <property type="protein sequence ID" value="MBD8028862.1"/>
    <property type="molecule type" value="Genomic_DNA"/>
</dbReference>
<name>A0A8I0L9Q3_9CORY</name>
<keyword evidence="2" id="KW-0472">Membrane</keyword>
<dbReference type="GO" id="GO:0016787">
    <property type="term" value="F:hydrolase activity"/>
    <property type="evidence" value="ECO:0007669"/>
    <property type="project" value="UniProtKB-KW"/>
</dbReference>
<dbReference type="RefSeq" id="WP_191732117.1">
    <property type="nucleotide sequence ID" value="NZ_JACSPR010000001.1"/>
</dbReference>